<dbReference type="GO" id="GO:0007165">
    <property type="term" value="P:signal transduction"/>
    <property type="evidence" value="ECO:0007669"/>
    <property type="project" value="InterPro"/>
</dbReference>
<dbReference type="EMBL" id="SVNY01000002">
    <property type="protein sequence ID" value="MBE6833033.1"/>
    <property type="molecule type" value="Genomic_DNA"/>
</dbReference>
<dbReference type="PANTHER" id="PTHR22617:SF23">
    <property type="entry name" value="CHEMOTAXIS PROTEIN CHEW"/>
    <property type="match status" value="1"/>
</dbReference>
<dbReference type="AlphaFoldDB" id="A0A928KQT1"/>
<gene>
    <name evidence="2" type="ORF">E7512_05535</name>
</gene>
<dbReference type="RefSeq" id="WP_020071847.1">
    <property type="nucleotide sequence ID" value="NZ_JBKWRC010000001.1"/>
</dbReference>
<dbReference type="PANTHER" id="PTHR22617">
    <property type="entry name" value="CHEMOTAXIS SENSOR HISTIDINE KINASE-RELATED"/>
    <property type="match status" value="1"/>
</dbReference>
<dbReference type="InterPro" id="IPR036061">
    <property type="entry name" value="CheW-like_dom_sf"/>
</dbReference>
<dbReference type="SMART" id="SM00260">
    <property type="entry name" value="CheW"/>
    <property type="match status" value="1"/>
</dbReference>
<dbReference type="CDD" id="cd00732">
    <property type="entry name" value="CheW"/>
    <property type="match status" value="1"/>
</dbReference>
<organism evidence="2 3">
    <name type="scientific">Faecalispora sporosphaeroides</name>
    <dbReference type="NCBI Taxonomy" id="1549"/>
    <lineage>
        <taxon>Bacteria</taxon>
        <taxon>Bacillati</taxon>
        <taxon>Bacillota</taxon>
        <taxon>Clostridia</taxon>
        <taxon>Eubacteriales</taxon>
        <taxon>Oscillospiraceae</taxon>
        <taxon>Faecalispora</taxon>
    </lineage>
</organism>
<dbReference type="PROSITE" id="PS50851">
    <property type="entry name" value="CHEW"/>
    <property type="match status" value="1"/>
</dbReference>
<dbReference type="Proteomes" id="UP000754750">
    <property type="component" value="Unassembled WGS sequence"/>
</dbReference>
<evidence type="ECO:0000313" key="2">
    <source>
        <dbReference type="EMBL" id="MBE6833033.1"/>
    </source>
</evidence>
<proteinExistence type="predicted"/>
<sequence length="170" mass="18884">MQDTIDTIDFLDTANQELDGKYLTFFLDSQLFGVPISDVVQIIGMQEITPVPDSPAYAKGVINLRGSIIPLIDIRLRFGKPELEYTDRTCIIVTKLEEAYIGFLVDSVNEVSVIEEENISSTPTVISGNSANTYVTGIGRLHDKVVLLVDPKKILNNDEIKQVEQALKQL</sequence>
<dbReference type="InterPro" id="IPR039315">
    <property type="entry name" value="CheW"/>
</dbReference>
<protein>
    <submittedName>
        <fullName evidence="2">Purine-binding chemotaxis protein CheW</fullName>
    </submittedName>
</protein>
<dbReference type="GO" id="GO:0005829">
    <property type="term" value="C:cytosol"/>
    <property type="evidence" value="ECO:0007669"/>
    <property type="project" value="TreeGrafter"/>
</dbReference>
<evidence type="ECO:0000313" key="3">
    <source>
        <dbReference type="Proteomes" id="UP000754750"/>
    </source>
</evidence>
<reference evidence="2" key="1">
    <citation type="submission" date="2019-04" db="EMBL/GenBank/DDBJ databases">
        <title>Evolution of Biomass-Degrading Anaerobic Consortia Revealed by Metagenomics.</title>
        <authorList>
            <person name="Peng X."/>
        </authorList>
    </citation>
    <scope>NUCLEOTIDE SEQUENCE</scope>
    <source>
        <strain evidence="2">SIG551</strain>
    </source>
</reference>
<name>A0A928KQT1_9FIRM</name>
<accession>A0A928KQT1</accession>
<dbReference type="Gene3D" id="2.40.50.180">
    <property type="entry name" value="CheA-289, Domain 4"/>
    <property type="match status" value="1"/>
</dbReference>
<evidence type="ECO:0000259" key="1">
    <source>
        <dbReference type="PROSITE" id="PS50851"/>
    </source>
</evidence>
<dbReference type="Pfam" id="PF01584">
    <property type="entry name" value="CheW"/>
    <property type="match status" value="1"/>
</dbReference>
<dbReference type="InterPro" id="IPR002545">
    <property type="entry name" value="CheW-lke_dom"/>
</dbReference>
<dbReference type="SUPFAM" id="SSF50341">
    <property type="entry name" value="CheW-like"/>
    <property type="match status" value="1"/>
</dbReference>
<dbReference type="GO" id="GO:0006935">
    <property type="term" value="P:chemotaxis"/>
    <property type="evidence" value="ECO:0007669"/>
    <property type="project" value="InterPro"/>
</dbReference>
<dbReference type="Gene3D" id="2.30.30.40">
    <property type="entry name" value="SH3 Domains"/>
    <property type="match status" value="1"/>
</dbReference>
<comment type="caution">
    <text evidence="2">The sequence shown here is derived from an EMBL/GenBank/DDBJ whole genome shotgun (WGS) entry which is preliminary data.</text>
</comment>
<feature type="domain" description="CheW-like" evidence="1">
    <location>
        <begin position="19"/>
        <end position="160"/>
    </location>
</feature>